<comment type="similarity">
    <text evidence="2">Belongs to the methyl-accepting chemotaxis (MCP) protein family.</text>
</comment>
<keyword evidence="5" id="KW-0812">Transmembrane</keyword>
<keyword evidence="1 3" id="KW-0807">Transducer</keyword>
<keyword evidence="5" id="KW-1133">Transmembrane helix</keyword>
<evidence type="ECO:0000256" key="4">
    <source>
        <dbReference type="SAM" id="MobiDB-lite"/>
    </source>
</evidence>
<dbReference type="PROSITE" id="PS50111">
    <property type="entry name" value="CHEMOTAXIS_TRANSDUC_2"/>
    <property type="match status" value="1"/>
</dbReference>
<evidence type="ECO:0000256" key="5">
    <source>
        <dbReference type="SAM" id="Phobius"/>
    </source>
</evidence>
<dbReference type="Pfam" id="PF00015">
    <property type="entry name" value="MCPsignal"/>
    <property type="match status" value="1"/>
</dbReference>
<dbReference type="Gene3D" id="6.10.340.10">
    <property type="match status" value="1"/>
</dbReference>
<dbReference type="SMART" id="SM00283">
    <property type="entry name" value="MA"/>
    <property type="match status" value="1"/>
</dbReference>
<dbReference type="GO" id="GO:0016020">
    <property type="term" value="C:membrane"/>
    <property type="evidence" value="ECO:0007669"/>
    <property type="project" value="InterPro"/>
</dbReference>
<feature type="transmembrane region" description="Helical" evidence="5">
    <location>
        <begin position="210"/>
        <end position="231"/>
    </location>
</feature>
<dbReference type="SUPFAM" id="SSF58104">
    <property type="entry name" value="Methyl-accepting chemotaxis protein (MCP) signaling domain"/>
    <property type="match status" value="1"/>
</dbReference>
<feature type="domain" description="HAMP" evidence="7">
    <location>
        <begin position="228"/>
        <end position="281"/>
    </location>
</feature>
<gene>
    <name evidence="8" type="ORF">JCM17846_21860</name>
</gene>
<name>A0A5A7N9P1_9PROT</name>
<dbReference type="GO" id="GO:0007165">
    <property type="term" value="P:signal transduction"/>
    <property type="evidence" value="ECO:0007669"/>
    <property type="project" value="UniProtKB-KW"/>
</dbReference>
<keyword evidence="9" id="KW-1185">Reference proteome</keyword>
<reference evidence="8 9" key="1">
    <citation type="submission" date="2019-09" db="EMBL/GenBank/DDBJ databases">
        <title>NBRP : Genome information of microbial organism related human and environment.</title>
        <authorList>
            <person name="Hattori M."/>
            <person name="Oshima K."/>
            <person name="Inaba H."/>
            <person name="Suda W."/>
            <person name="Sakamoto M."/>
            <person name="Iino T."/>
            <person name="Kitahara M."/>
            <person name="Oshida Y."/>
            <person name="Iida T."/>
            <person name="Kudo T."/>
            <person name="Itoh T."/>
            <person name="Ohkuma M."/>
        </authorList>
    </citation>
    <scope>NUCLEOTIDE SEQUENCE [LARGE SCALE GENOMIC DNA]</scope>
    <source>
        <strain evidence="8 9">Q-1</strain>
    </source>
</reference>
<accession>A0A5A7N9P1</accession>
<evidence type="ECO:0000313" key="9">
    <source>
        <dbReference type="Proteomes" id="UP000324996"/>
    </source>
</evidence>
<keyword evidence="5" id="KW-0472">Membrane</keyword>
<dbReference type="InterPro" id="IPR003660">
    <property type="entry name" value="HAMP_dom"/>
</dbReference>
<dbReference type="PANTHER" id="PTHR32089">
    <property type="entry name" value="METHYL-ACCEPTING CHEMOTAXIS PROTEIN MCPB"/>
    <property type="match status" value="1"/>
</dbReference>
<dbReference type="InterPro" id="IPR004089">
    <property type="entry name" value="MCPsignal_dom"/>
</dbReference>
<dbReference type="AlphaFoldDB" id="A0A5A7N9P1"/>
<comment type="caution">
    <text evidence="8">The sequence shown here is derived from an EMBL/GenBank/DDBJ whole genome shotgun (WGS) entry which is preliminary data.</text>
</comment>
<dbReference type="EMBL" id="BKCN01000011">
    <property type="protein sequence ID" value="GER04504.1"/>
    <property type="molecule type" value="Genomic_DNA"/>
</dbReference>
<evidence type="ECO:0000256" key="1">
    <source>
        <dbReference type="ARBA" id="ARBA00023224"/>
    </source>
</evidence>
<evidence type="ECO:0000256" key="3">
    <source>
        <dbReference type="PROSITE-ProRule" id="PRU00284"/>
    </source>
</evidence>
<feature type="domain" description="Methyl-accepting transducer" evidence="6">
    <location>
        <begin position="344"/>
        <end position="587"/>
    </location>
</feature>
<evidence type="ECO:0000259" key="6">
    <source>
        <dbReference type="PROSITE" id="PS50111"/>
    </source>
</evidence>
<protein>
    <submittedName>
        <fullName evidence="8">Methyl-accepting chemotaxis protein</fullName>
    </submittedName>
</protein>
<dbReference type="PANTHER" id="PTHR32089:SF112">
    <property type="entry name" value="LYSOZYME-LIKE PROTEIN-RELATED"/>
    <property type="match status" value="1"/>
</dbReference>
<evidence type="ECO:0000313" key="8">
    <source>
        <dbReference type="EMBL" id="GER04504.1"/>
    </source>
</evidence>
<feature type="region of interest" description="Disordered" evidence="4">
    <location>
        <begin position="285"/>
        <end position="318"/>
    </location>
</feature>
<organism evidence="8 9">
    <name type="scientific">Iodidimonas nitroreducens</name>
    <dbReference type="NCBI Taxonomy" id="1236968"/>
    <lineage>
        <taxon>Bacteria</taxon>
        <taxon>Pseudomonadati</taxon>
        <taxon>Pseudomonadota</taxon>
        <taxon>Alphaproteobacteria</taxon>
        <taxon>Iodidimonadales</taxon>
        <taxon>Iodidimonadaceae</taxon>
        <taxon>Iodidimonas</taxon>
    </lineage>
</organism>
<evidence type="ECO:0000256" key="2">
    <source>
        <dbReference type="ARBA" id="ARBA00029447"/>
    </source>
</evidence>
<evidence type="ECO:0000259" key="7">
    <source>
        <dbReference type="PROSITE" id="PS50885"/>
    </source>
</evidence>
<feature type="transmembrane region" description="Helical" evidence="5">
    <location>
        <begin position="12"/>
        <end position="34"/>
    </location>
</feature>
<sequence length="606" mass="64352">MQLLKLNLGGKLALIFLPLAVVIIVLGLMAGWMLDKQSDEMKIIGNGSEEVGTGVVPLIRALADIRQSVIQVQQFLTDISATRGQDGLDSGFDEAAQNAAAFAKAVETAKTTAKSLGLISLQDRLDDVSERFPPYYQMGQTMARLYIDEGTSAGNAVMGQFDATAISLNEAVEVLLEEGNTLANDKIADLLAVVSAAQADAASFKTQSQLVSAIGILIAILAAIFLMMTIARPIAVIGRTLTAIMSGAADSAIPYQSRGDEVGAMARALSQYQIVLAEQAESREAQMRADQERQAQEVKREREKRLEDDQKREEQARLEADARARQRETLQALAREFENTVKLVAEQVASSSEQVRSAAANMLNNAEAVNQSVTSADRATETASSNVTVVAAAAEELSYSINTIVERVRESSRLASESARKSDNANGRIAHLADTAEKIGKVIHLINDIAEQTNLLALNATIEAARAGEAGKGFAVVASEVKNLAAQTAKATEEISTQITSIQDVSKEAVGLIAEVTKAIGDVNDISGAISEAVDQQSAATADISKSTQQAAAGTAEVRNDILEVSRVAGETGSQAREVLGAAESLVSEAGRLRRDVDQFLKHVMS</sequence>
<proteinExistence type="inferred from homology"/>
<dbReference type="PROSITE" id="PS50885">
    <property type="entry name" value="HAMP"/>
    <property type="match status" value="1"/>
</dbReference>
<dbReference type="Proteomes" id="UP000324996">
    <property type="component" value="Unassembled WGS sequence"/>
</dbReference>
<dbReference type="Gene3D" id="1.10.287.950">
    <property type="entry name" value="Methyl-accepting chemotaxis protein"/>
    <property type="match status" value="1"/>
</dbReference>